<evidence type="ECO:0000259" key="7">
    <source>
        <dbReference type="Pfam" id="PF04182"/>
    </source>
</evidence>
<dbReference type="Proteomes" id="UP001460270">
    <property type="component" value="Unassembled WGS sequence"/>
</dbReference>
<comment type="caution">
    <text evidence="9">The sequence shown here is derived from an EMBL/GenBank/DDBJ whole genome shotgun (WGS) entry which is preliminary data.</text>
</comment>
<feature type="region of interest" description="Disordered" evidence="6">
    <location>
        <begin position="986"/>
        <end position="1095"/>
    </location>
</feature>
<keyword evidence="3" id="KW-0238">DNA-binding</keyword>
<feature type="compositionally biased region" description="Basic and acidic residues" evidence="6">
    <location>
        <begin position="353"/>
        <end position="376"/>
    </location>
</feature>
<feature type="region of interest" description="Disordered" evidence="6">
    <location>
        <begin position="829"/>
        <end position="872"/>
    </location>
</feature>
<evidence type="ECO:0000256" key="3">
    <source>
        <dbReference type="ARBA" id="ARBA00023125"/>
    </source>
</evidence>
<gene>
    <name evidence="9" type="ORF">WMY93_006017</name>
</gene>
<dbReference type="GO" id="GO:0000127">
    <property type="term" value="C:transcription factor TFIIIC complex"/>
    <property type="evidence" value="ECO:0007669"/>
    <property type="project" value="InterPro"/>
</dbReference>
<feature type="compositionally biased region" description="Acidic residues" evidence="6">
    <location>
        <begin position="202"/>
        <end position="211"/>
    </location>
</feature>
<evidence type="ECO:0000259" key="8">
    <source>
        <dbReference type="Pfam" id="PF24101"/>
    </source>
</evidence>
<dbReference type="InterPro" id="IPR056467">
    <property type="entry name" value="eWH_GTF3C1"/>
</dbReference>
<reference evidence="10" key="1">
    <citation type="submission" date="2024-04" db="EMBL/GenBank/DDBJ databases">
        <title>Salinicola lusitanus LLJ914,a marine bacterium isolated from the Okinawa Trough.</title>
        <authorList>
            <person name="Li J."/>
        </authorList>
    </citation>
    <scope>NUCLEOTIDE SEQUENCE [LARGE SCALE GENOMIC DNA]</scope>
</reference>
<feature type="region of interest" description="Disordered" evidence="6">
    <location>
        <begin position="342"/>
        <end position="397"/>
    </location>
</feature>
<organism evidence="9 10">
    <name type="scientific">Mugilogobius chulae</name>
    <name type="common">yellowstripe goby</name>
    <dbReference type="NCBI Taxonomy" id="88201"/>
    <lineage>
        <taxon>Eukaryota</taxon>
        <taxon>Metazoa</taxon>
        <taxon>Chordata</taxon>
        <taxon>Craniata</taxon>
        <taxon>Vertebrata</taxon>
        <taxon>Euteleostomi</taxon>
        <taxon>Actinopterygii</taxon>
        <taxon>Neopterygii</taxon>
        <taxon>Teleostei</taxon>
        <taxon>Neoteleostei</taxon>
        <taxon>Acanthomorphata</taxon>
        <taxon>Gobiaria</taxon>
        <taxon>Gobiiformes</taxon>
        <taxon>Gobioidei</taxon>
        <taxon>Gobiidae</taxon>
        <taxon>Gobionellinae</taxon>
        <taxon>Mugilogobius</taxon>
    </lineage>
</organism>
<feature type="compositionally biased region" description="Basic residues" evidence="6">
    <location>
        <begin position="838"/>
        <end position="863"/>
    </location>
</feature>
<dbReference type="GO" id="GO:0006384">
    <property type="term" value="P:transcription initiation at RNA polymerase III promoter"/>
    <property type="evidence" value="ECO:0007669"/>
    <property type="project" value="InterPro"/>
</dbReference>
<keyword evidence="10" id="KW-1185">Reference proteome</keyword>
<feature type="compositionally biased region" description="Basic and acidic residues" evidence="6">
    <location>
        <begin position="1346"/>
        <end position="1412"/>
    </location>
</feature>
<feature type="compositionally biased region" description="Polar residues" evidence="6">
    <location>
        <begin position="1308"/>
        <end position="1317"/>
    </location>
</feature>
<keyword evidence="2" id="KW-0597">Phosphoprotein</keyword>
<evidence type="ECO:0000256" key="4">
    <source>
        <dbReference type="ARBA" id="ARBA00023163"/>
    </source>
</evidence>
<dbReference type="InterPro" id="IPR035625">
    <property type="entry name" value="Tfc3-like_eWH"/>
</dbReference>
<dbReference type="PANTHER" id="PTHR15180">
    <property type="entry name" value="GENERAL TRANSCRIPTION FACTOR 3C POLYPEPTIDE 1"/>
    <property type="match status" value="1"/>
</dbReference>
<feature type="region of interest" description="Disordered" evidence="6">
    <location>
        <begin position="199"/>
        <end position="218"/>
    </location>
</feature>
<dbReference type="GO" id="GO:0005634">
    <property type="term" value="C:nucleus"/>
    <property type="evidence" value="ECO:0007669"/>
    <property type="project" value="UniProtKB-SubCell"/>
</dbReference>
<comment type="subcellular location">
    <subcellularLocation>
        <location evidence="1">Nucleus</location>
    </subcellularLocation>
</comment>
<name>A0AAW0PL77_9GOBI</name>
<dbReference type="EMBL" id="JBBPFD010000004">
    <property type="protein sequence ID" value="KAK7929622.1"/>
    <property type="molecule type" value="Genomic_DNA"/>
</dbReference>
<feature type="compositionally biased region" description="Basic and acidic residues" evidence="6">
    <location>
        <begin position="986"/>
        <end position="1015"/>
    </location>
</feature>
<feature type="region of interest" description="Disordered" evidence="6">
    <location>
        <begin position="1303"/>
        <end position="1412"/>
    </location>
</feature>
<dbReference type="PANTHER" id="PTHR15180:SF1">
    <property type="entry name" value="GENERAL TRANSCRIPTION FACTOR 3C POLYPEPTIDE 1"/>
    <property type="match status" value="1"/>
</dbReference>
<feature type="compositionally biased region" description="Polar residues" evidence="6">
    <location>
        <begin position="1016"/>
        <end position="1025"/>
    </location>
</feature>
<dbReference type="CDD" id="cd16169">
    <property type="entry name" value="Tau138_eWH"/>
    <property type="match status" value="1"/>
</dbReference>
<keyword evidence="5" id="KW-0539">Nucleus</keyword>
<evidence type="ECO:0000313" key="10">
    <source>
        <dbReference type="Proteomes" id="UP001460270"/>
    </source>
</evidence>
<dbReference type="Pfam" id="PF04182">
    <property type="entry name" value="B-block_TFIIIC"/>
    <property type="match status" value="1"/>
</dbReference>
<feature type="region of interest" description="Disordered" evidence="6">
    <location>
        <begin position="1145"/>
        <end position="1166"/>
    </location>
</feature>
<feature type="compositionally biased region" description="Acidic residues" evidence="6">
    <location>
        <begin position="1148"/>
        <end position="1158"/>
    </location>
</feature>
<protein>
    <recommendedName>
        <fullName evidence="11">B-block binding subunit of TFIIIC domain-containing protein</fullName>
    </recommendedName>
</protein>
<accession>A0AAW0PL77</accession>
<proteinExistence type="predicted"/>
<evidence type="ECO:0008006" key="11">
    <source>
        <dbReference type="Google" id="ProtNLM"/>
    </source>
</evidence>
<dbReference type="InterPro" id="IPR044210">
    <property type="entry name" value="Tfc3-like"/>
</dbReference>
<evidence type="ECO:0000256" key="1">
    <source>
        <dbReference type="ARBA" id="ARBA00004123"/>
    </source>
</evidence>
<evidence type="ECO:0000256" key="6">
    <source>
        <dbReference type="SAM" id="MobiDB-lite"/>
    </source>
</evidence>
<dbReference type="Pfam" id="PF24101">
    <property type="entry name" value="WHD_GTF3C1"/>
    <property type="match status" value="1"/>
</dbReference>
<dbReference type="InterPro" id="IPR007309">
    <property type="entry name" value="TFIIIC_Bblock-bd"/>
</dbReference>
<sequence>FGRRLVAVASQKLRFLTLIGTESDPDLKLTDESYCVLERVGRSRWQGELQRDLSNGTFKIESRKIHYLRKSLVQHNLVSVQSHVCRLNTGTQQHTCLLLLRRFHTSRRSKYDTLMERVSNTLEDSPGQQCTQMVLRQHLSADETNLKKIIHIMRSAKMVESFTVPLEELDPESGPCLNKRGNKVQVRCVKLLKPYSRKKVPEDDEDEEEEGSNLRPEGRIMERDVLSQAYDMVVSSGTRGLTCVAIGTKLNVGKLERRMICRKLEREGVIKGFMEDVGRQRTTKYLSHKCVEVSDKLHQFVKEHERSQLLCSSARPDSPKPPSATKALTNIDVCRLPAPSKYIPGQKKRARDRKISKGWSEEERPAQSTEEQREEPAAAAAEPGTAAEDDSTAPAQTEGVLTVVTDVNSPKTSTKIHETCRLLRRKNLIIEAIQDLRIFEGLFPLLKIINTEEKNQGFNTKCCKKTIRRLVQTLARKGLVKHYTTTVIQDGVTRKVDLYAHPSIQSSDEIVQRTIDQVRFKMSSTHSNARHRGDRDWPVQTAEDRKTKAAPKAKMDKFTPTTVYCEEDSWKKYVPPVKLHKDWGRGWAMLGDLIFCLPLSLFIQVIQVNYKVDGLEDYLNDPEKQHYLVRSLPSRMKRQLMYRRRYIYSFYDNLKKLVYMGLIQLGPLEKFRDKDQVFLFVKRHATIVDTTSSEPHYWLVSEPPEQPFERRKYTFDTSEDVESFWFDLIGSSEVVDDGSIPGDGKGAGGLSSEFFGHLKRNWLWTNHLLAVKPKQTGMEAQNTKVRLKSLCRNSLQMVLKAERSALSSYLTPKKKIITEVQVVEVPASRNKQVVGGKQQKRKRQKKEVVKAPRKKKEAPKKRSVPHDARDHEALKQMTRQRVYWSQQEDSLMMLCAVAAHLLNTKLKRPFVPYCVVRDILHKEFNMSRDKTSLAVGRRTRYILKNPQTLLNYRFKVSTIDSAPGCVVTDDIHAIVLHNLIQSTLVKKDSAHTETQRARTEETADSSDRVKKDSAHTETQSARTETQSASQKHRARAQRHRACLQRDSRLEWSGQKGQHVHRGDSRLEQPDKKNSAHTETPSAHTQEPAEAEDSSVDVSDMMPFTLEHPGGACVAAISLMSLGLLSVHLSIPKQMVVVDSTLVDRSTLDEEEEDEEEAEDTKKMEVKSHQASHTKYLMMKGYCSPGIVKQRNLSTTDSIVVESCGMRVQLRETPAHHTFSLDSEPALDLSLCGPSLLPRDLSLTLSSPPVTSDRCLAELQEHKGYSPQDVQACALLWDTLDRAGEKGLDVGEFKDRLRDLELARPPRTRTLQQYTQLGSPELPAAEREREQGEREEAEGGENWETGGARERGGGGDREGRERLEQGVEGREEGERGKKRRGEEGEKSRGGKQRGVREEGAGGEGRGGEDGERE</sequence>
<feature type="compositionally biased region" description="Basic and acidic residues" evidence="6">
    <location>
        <begin position="1060"/>
        <end position="1075"/>
    </location>
</feature>
<feature type="region of interest" description="Disordered" evidence="6">
    <location>
        <begin position="308"/>
        <end position="330"/>
    </location>
</feature>
<feature type="domain" description="GTF3C1 extended winged-helix" evidence="8">
    <location>
        <begin position="417"/>
        <end position="525"/>
    </location>
</feature>
<evidence type="ECO:0000256" key="2">
    <source>
        <dbReference type="ARBA" id="ARBA00022553"/>
    </source>
</evidence>
<dbReference type="GO" id="GO:0042791">
    <property type="term" value="P:5S class rRNA transcription by RNA polymerase III"/>
    <property type="evidence" value="ECO:0007669"/>
    <property type="project" value="TreeGrafter"/>
</dbReference>
<evidence type="ECO:0000256" key="5">
    <source>
        <dbReference type="ARBA" id="ARBA00023242"/>
    </source>
</evidence>
<feature type="non-terminal residue" evidence="9">
    <location>
        <position position="1"/>
    </location>
</feature>
<dbReference type="GO" id="GO:0003677">
    <property type="term" value="F:DNA binding"/>
    <property type="evidence" value="ECO:0007669"/>
    <property type="project" value="UniProtKB-KW"/>
</dbReference>
<feature type="region of interest" description="Disordered" evidence="6">
    <location>
        <begin position="525"/>
        <end position="552"/>
    </location>
</feature>
<feature type="domain" description="B-block binding subunit of TFIIIC" evidence="7">
    <location>
        <begin position="31"/>
        <end position="105"/>
    </location>
</feature>
<feature type="compositionally biased region" description="Basic and acidic residues" evidence="6">
    <location>
        <begin position="531"/>
        <end position="552"/>
    </location>
</feature>
<keyword evidence="4" id="KW-0804">Transcription</keyword>
<feature type="compositionally biased region" description="Basic and acidic residues" evidence="6">
    <location>
        <begin position="1323"/>
        <end position="1333"/>
    </location>
</feature>
<evidence type="ECO:0000313" key="9">
    <source>
        <dbReference type="EMBL" id="KAK7929622.1"/>
    </source>
</evidence>
<feature type="compositionally biased region" description="Low complexity" evidence="6">
    <location>
        <begin position="377"/>
        <end position="386"/>
    </location>
</feature>
<feature type="compositionally biased region" description="Basic residues" evidence="6">
    <location>
        <begin position="1030"/>
        <end position="1042"/>
    </location>
</feature>